<evidence type="ECO:0000313" key="3">
    <source>
        <dbReference type="Proteomes" id="UP001061999"/>
    </source>
</evidence>
<proteinExistence type="predicted"/>
<reference evidence="2" key="1">
    <citation type="submission" date="2022-07" db="EMBL/GenBank/DDBJ databases">
        <title>Pseudomonas agronomica sp. nov.: a novel bacterium with biotechnological application in the synthesis of biofertilizers from valorized agricultural residues.</title>
        <authorList>
            <person name="Robas M."/>
            <person name="Fernandez V.M."/>
            <person name="Luna L."/>
            <person name="Provanza A."/>
            <person name="Jimenez P.A."/>
        </authorList>
    </citation>
    <scope>NUCLEOTIDE SEQUENCE</scope>
    <source>
        <strain evidence="2">SAICEU22T</strain>
    </source>
</reference>
<dbReference type="Proteomes" id="UP001061999">
    <property type="component" value="Unassembled WGS sequence"/>
</dbReference>
<dbReference type="EMBL" id="JAOSHO010001098">
    <property type="protein sequence ID" value="MCW1248511.1"/>
    <property type="molecule type" value="Genomic_DNA"/>
</dbReference>
<comment type="caution">
    <text evidence="2">The sequence shown here is derived from an EMBL/GenBank/DDBJ whole genome shotgun (WGS) entry which is preliminary data.</text>
</comment>
<gene>
    <name evidence="2" type="ORF">OC610_29100</name>
</gene>
<protein>
    <submittedName>
        <fullName evidence="2">TetR family transcriptional regulator</fullName>
    </submittedName>
</protein>
<feature type="non-terminal residue" evidence="2">
    <location>
        <position position="1"/>
    </location>
</feature>
<evidence type="ECO:0000256" key="1">
    <source>
        <dbReference type="SAM" id="MobiDB-lite"/>
    </source>
</evidence>
<accession>A0ABT3FHF4</accession>
<organism evidence="2 3">
    <name type="scientific">Pseudomonas agronomica</name>
    <dbReference type="NCBI Taxonomy" id="2979328"/>
    <lineage>
        <taxon>Bacteria</taxon>
        <taxon>Pseudomonadati</taxon>
        <taxon>Pseudomonadota</taxon>
        <taxon>Gammaproteobacteria</taxon>
        <taxon>Pseudomonadales</taxon>
        <taxon>Pseudomonadaceae</taxon>
        <taxon>Pseudomonas</taxon>
    </lineage>
</organism>
<name>A0ABT3FHF4_9PSED</name>
<feature type="region of interest" description="Disordered" evidence="1">
    <location>
        <begin position="1"/>
        <end position="27"/>
    </location>
</feature>
<sequence>ESGVTDEAMAAAQLRPRSKSAPALAKA</sequence>
<evidence type="ECO:0000313" key="2">
    <source>
        <dbReference type="EMBL" id="MCW1248511.1"/>
    </source>
</evidence>
<keyword evidence="3" id="KW-1185">Reference proteome</keyword>